<dbReference type="PANTHER" id="PTHR24032">
    <property type="entry name" value="EGF-LIKE DOMAIN-CONTAINING PROTEIN-RELATED-RELATED"/>
    <property type="match status" value="1"/>
</dbReference>
<dbReference type="InterPro" id="IPR053331">
    <property type="entry name" value="EGF-like_comC"/>
</dbReference>
<dbReference type="InParanoid" id="F0Z8F1"/>
<evidence type="ECO:0000256" key="2">
    <source>
        <dbReference type="SAM" id="Phobius"/>
    </source>
</evidence>
<dbReference type="GeneID" id="10509575"/>
<evidence type="ECO:0000259" key="4">
    <source>
        <dbReference type="PROSITE" id="PS50026"/>
    </source>
</evidence>
<keyword evidence="2" id="KW-1133">Transmembrane helix</keyword>
<accession>F0Z8F1</accession>
<dbReference type="eggNOG" id="KOG1225">
    <property type="taxonomic scope" value="Eukaryota"/>
</dbReference>
<dbReference type="Pfam" id="PF01833">
    <property type="entry name" value="TIG"/>
    <property type="match status" value="1"/>
</dbReference>
<dbReference type="Pfam" id="PF22933">
    <property type="entry name" value="ComC_SSD"/>
    <property type="match status" value="1"/>
</dbReference>
<feature type="chain" id="PRO_5003263420" description="EGF-like domain-containing protein" evidence="3">
    <location>
        <begin position="23"/>
        <end position="1082"/>
    </location>
</feature>
<feature type="disulfide bond" evidence="1">
    <location>
        <begin position="613"/>
        <end position="622"/>
    </location>
</feature>
<dbReference type="RefSeq" id="XP_003283695.1">
    <property type="nucleotide sequence ID" value="XM_003283647.1"/>
</dbReference>
<dbReference type="VEuPathDB" id="AmoebaDB:DICPUDRAFT_74671"/>
<dbReference type="KEGG" id="dpp:DICPUDRAFT_74671"/>
<protein>
    <recommendedName>
        <fullName evidence="4">EGF-like domain-containing protein</fullName>
    </recommendedName>
</protein>
<keyword evidence="3" id="KW-0732">Signal</keyword>
<dbReference type="InterPro" id="IPR032675">
    <property type="entry name" value="LRR_dom_sf"/>
</dbReference>
<keyword evidence="6" id="KW-1185">Reference proteome</keyword>
<reference evidence="6" key="1">
    <citation type="journal article" date="2011" name="Genome Biol.">
        <title>Comparative genomics of the social amoebae Dictyostelium discoideum and Dictyostelium purpureum.</title>
        <authorList>
            <consortium name="US DOE Joint Genome Institute (JGI-PGF)"/>
            <person name="Sucgang R."/>
            <person name="Kuo A."/>
            <person name="Tian X."/>
            <person name="Salerno W."/>
            <person name="Parikh A."/>
            <person name="Feasley C.L."/>
            <person name="Dalin E."/>
            <person name="Tu H."/>
            <person name="Huang E."/>
            <person name="Barry K."/>
            <person name="Lindquist E."/>
            <person name="Shapiro H."/>
            <person name="Bruce D."/>
            <person name="Schmutz J."/>
            <person name="Salamov A."/>
            <person name="Fey P."/>
            <person name="Gaudet P."/>
            <person name="Anjard C."/>
            <person name="Babu M.M."/>
            <person name="Basu S."/>
            <person name="Bushmanova Y."/>
            <person name="van der Wel H."/>
            <person name="Katoh-Kurasawa M."/>
            <person name="Dinh C."/>
            <person name="Coutinho P.M."/>
            <person name="Saito T."/>
            <person name="Elias M."/>
            <person name="Schaap P."/>
            <person name="Kay R.R."/>
            <person name="Henrissat B."/>
            <person name="Eichinger L."/>
            <person name="Rivero F."/>
            <person name="Putnam N.H."/>
            <person name="West C.M."/>
            <person name="Loomis W.F."/>
            <person name="Chisholm R.L."/>
            <person name="Shaulsky G."/>
            <person name="Strassmann J.E."/>
            <person name="Queller D.C."/>
            <person name="Kuspa A."/>
            <person name="Grigoriev I.V."/>
        </authorList>
    </citation>
    <scope>NUCLEOTIDE SEQUENCE [LARGE SCALE GENOMIC DNA]</scope>
    <source>
        <strain evidence="6">QSDP1</strain>
    </source>
</reference>
<dbReference type="Proteomes" id="UP000001064">
    <property type="component" value="Unassembled WGS sequence"/>
</dbReference>
<feature type="domain" description="EGF-like" evidence="4">
    <location>
        <begin position="591"/>
        <end position="623"/>
    </location>
</feature>
<name>F0Z8F1_DICPU</name>
<dbReference type="Gene3D" id="2.10.25.10">
    <property type="entry name" value="Laminin"/>
    <property type="match status" value="1"/>
</dbReference>
<evidence type="ECO:0000313" key="5">
    <source>
        <dbReference type="EMBL" id="EGC39828.1"/>
    </source>
</evidence>
<gene>
    <name evidence="5" type="ORF">DICPUDRAFT_74671</name>
</gene>
<dbReference type="SMART" id="SM00181">
    <property type="entry name" value="EGF"/>
    <property type="match status" value="2"/>
</dbReference>
<evidence type="ECO:0000256" key="3">
    <source>
        <dbReference type="SAM" id="SignalP"/>
    </source>
</evidence>
<dbReference type="InterPro" id="IPR054484">
    <property type="entry name" value="ComC_SSD"/>
</dbReference>
<dbReference type="InterPro" id="IPR000742">
    <property type="entry name" value="EGF"/>
</dbReference>
<keyword evidence="1" id="KW-1015">Disulfide bond</keyword>
<dbReference type="PANTHER" id="PTHR24032:SF14">
    <property type="entry name" value="EGF-LIKE DOMAIN-CONTAINING PROTEIN-RELATED"/>
    <property type="match status" value="1"/>
</dbReference>
<keyword evidence="1" id="KW-0245">EGF-like domain</keyword>
<dbReference type="OrthoDB" id="26095at2759"/>
<keyword evidence="2" id="KW-0812">Transmembrane</keyword>
<evidence type="ECO:0000313" key="6">
    <source>
        <dbReference type="Proteomes" id="UP000001064"/>
    </source>
</evidence>
<feature type="signal peptide" evidence="3">
    <location>
        <begin position="1"/>
        <end position="22"/>
    </location>
</feature>
<dbReference type="InterPro" id="IPR002909">
    <property type="entry name" value="IPT_dom"/>
</dbReference>
<organism evidence="5 6">
    <name type="scientific">Dictyostelium purpureum</name>
    <name type="common">Slime mold</name>
    <dbReference type="NCBI Taxonomy" id="5786"/>
    <lineage>
        <taxon>Eukaryota</taxon>
        <taxon>Amoebozoa</taxon>
        <taxon>Evosea</taxon>
        <taxon>Eumycetozoa</taxon>
        <taxon>Dictyostelia</taxon>
        <taxon>Dictyosteliales</taxon>
        <taxon>Dictyosteliaceae</taxon>
        <taxon>Dictyostelium</taxon>
    </lineage>
</organism>
<dbReference type="PROSITE" id="PS50026">
    <property type="entry name" value="EGF_3"/>
    <property type="match status" value="1"/>
</dbReference>
<dbReference type="PROSITE" id="PS00022">
    <property type="entry name" value="EGF_1"/>
    <property type="match status" value="1"/>
</dbReference>
<comment type="caution">
    <text evidence="1">Lacks conserved residue(s) required for the propagation of feature annotation.</text>
</comment>
<dbReference type="PRINTS" id="PR00011">
    <property type="entry name" value="EGFLAMININ"/>
</dbReference>
<sequence>MNLNVFLLFIFLFLVNNSFVYSSQDEDCLKVLLTKLFNIKDVKLCDNFIDTSYYRGSCYRDTNTLQSLTLNGDSQNPNSNLFMPSLVYSDLSCFENLDILILEFMAIKKDAFGANDQKNVANSIYLTSCFFNDGRIVSENSFLPKGINSLTIYLNSFSNFNELGFRSIKNLKNIYIDYVLNLDSELNTYPKYINDLQGIESNFENFYIVSNEVPNFTDLKVSYFYLTIVGDLYLPSIHNFGSLNQIENFTFSYNGEIEFPRQLLSNNKISYIYLYCDLKTPTEYIIIPNTVYSFRFLSRNSKFNINGKLPFIFPDNMTYLNLHGLGLVEFPILPKKIQRLYISGNNFSLNSPKTLPDLSTYEGLNEVSFYETGFCGPIPESYCSFKTSLTYNNLNGTLPMCKTCYLDITVEEFKYNPNLRFGVCDESSIIPNLDISFEKEITLYGENLGWLVPFVFNYPNIFSMVKGNSMFKAKWDENYGQIPDSLVIMLPPRNFTFNTKNVLPSLNNITKSNIQFTFEGSNFSYNKKDFEIKIANEICLISYINFNKIICNFPNQKVLPAKNDAPATIKNTRSGEFISFAINTLEDKTTVAKECPNQCLEGICSINTGACICNPGYSGEICSPIPCKSDCGTPEGRGECDDKVGICVCTLKWKGESCDIPNQFLTSASSTLSSGGLVDLFGWFGLPNEGLAITIGSLNCQKHYFNTTFANCTIGAGSGTKSIKIIQNNQKWIGENIFHYIETTYRCPKDCSLNGVANGECNNSSGQCKCFSDWGGYDCNSKSTTGGSTSSSTGSSTPSLEIPKSNTTIINGISSISNQQTKYEISIFSLIEYDVTNKIVFTHNLTNKWIGIGDTGKDIHKFKQNISETCIITYIIEDIKESRDYEFAGLQLSLEKDSIKITITIDNYPFKSTLNKLQLRLESLVGDDGTNIANNECNKKETSIDKDLIDSNQLLNYITISRNEKVLNGRFINRVLSDHRQSFVTTSLISNSTTTSNKESFIIGLNLPYFTESLTIDPDFSVLVSPSFKKCKSIDNANWVLPVAIVVPLVAVVAFIIMSAIIYKKNRTMVLLVKNKFKLRSL</sequence>
<dbReference type="AlphaFoldDB" id="F0Z8F1"/>
<dbReference type="PROSITE" id="PS01186">
    <property type="entry name" value="EGF_2"/>
    <property type="match status" value="1"/>
</dbReference>
<keyword evidence="2" id="KW-0472">Membrane</keyword>
<feature type="transmembrane region" description="Helical" evidence="2">
    <location>
        <begin position="1039"/>
        <end position="1063"/>
    </location>
</feature>
<evidence type="ECO:0000256" key="1">
    <source>
        <dbReference type="PROSITE-ProRule" id="PRU00076"/>
    </source>
</evidence>
<dbReference type="Gene3D" id="3.80.10.10">
    <property type="entry name" value="Ribonuclease Inhibitor"/>
    <property type="match status" value="1"/>
</dbReference>
<proteinExistence type="predicted"/>
<dbReference type="EMBL" id="GL870951">
    <property type="protein sequence ID" value="EGC39828.1"/>
    <property type="molecule type" value="Genomic_DNA"/>
</dbReference>